<proteinExistence type="predicted"/>
<dbReference type="SMART" id="SM00220">
    <property type="entry name" value="S_TKc"/>
    <property type="match status" value="1"/>
</dbReference>
<feature type="non-terminal residue" evidence="3">
    <location>
        <position position="462"/>
    </location>
</feature>
<dbReference type="InterPro" id="IPR050235">
    <property type="entry name" value="CK1_Ser-Thr_kinase"/>
</dbReference>
<dbReference type="InterPro" id="IPR000719">
    <property type="entry name" value="Prot_kinase_dom"/>
</dbReference>
<accession>A0ABN9LKD0</accession>
<dbReference type="PROSITE" id="PS00109">
    <property type="entry name" value="PROTEIN_KINASE_TYR"/>
    <property type="match status" value="1"/>
</dbReference>
<feature type="compositionally biased region" description="Basic and acidic residues" evidence="1">
    <location>
        <begin position="66"/>
        <end position="80"/>
    </location>
</feature>
<evidence type="ECO:0000313" key="3">
    <source>
        <dbReference type="EMBL" id="CAJ0944150.1"/>
    </source>
</evidence>
<sequence length="462" mass="52866">MIINFCPQCGKKAEDEFIYCPYCGIKFQREDTAESESVSEVDRVPPPVHWTPVKFSPEGTTFQKKSSCDRSDKVAQDREWPSTSPKPVGSQKCNKRNPSSSPRTALKRKVSFTPEKEQAENNEASPAKTKNEVISPRSKKAKNVPVQPLPENDVVTDNNNTKWVLAKLLSQEKTGLYYEVHRSSKKDDKERYVLKLDAKDGKIYNEQNFFQRAAKKVTVDKWKKSHNCPALGIPTCIGFGTHSLEKACYRFLVFYELGDNLQTILSELNDRLPEIAVYQIIYRMIDVLEFVHENEYVHGDITAENIYISSDYEEVCLAGYYNAFRYCPGGNHVAQKDDSRTPHDGAAEFISLDVHKGAGPTRRSDLESLGYCMLKWLQGSLPWSDETNPASIMEQKQRFRTDVPGLLKQCYNRSKTPDVVKSFLEKVMNMNYVEEPNYRAIRDIFSSALQKVRVDPYDPVRF</sequence>
<gene>
    <name evidence="3" type="ORF">RIMI_LOCUS10275118</name>
</gene>
<dbReference type="EMBL" id="CAUEEQ010022132">
    <property type="protein sequence ID" value="CAJ0944150.1"/>
    <property type="molecule type" value="Genomic_DNA"/>
</dbReference>
<dbReference type="PANTHER" id="PTHR11909">
    <property type="entry name" value="CASEIN KINASE-RELATED"/>
    <property type="match status" value="1"/>
</dbReference>
<evidence type="ECO:0000313" key="4">
    <source>
        <dbReference type="Proteomes" id="UP001176940"/>
    </source>
</evidence>
<organism evidence="3 4">
    <name type="scientific">Ranitomeya imitator</name>
    <name type="common">mimic poison frog</name>
    <dbReference type="NCBI Taxonomy" id="111125"/>
    <lineage>
        <taxon>Eukaryota</taxon>
        <taxon>Metazoa</taxon>
        <taxon>Chordata</taxon>
        <taxon>Craniata</taxon>
        <taxon>Vertebrata</taxon>
        <taxon>Euteleostomi</taxon>
        <taxon>Amphibia</taxon>
        <taxon>Batrachia</taxon>
        <taxon>Anura</taxon>
        <taxon>Neobatrachia</taxon>
        <taxon>Hyloidea</taxon>
        <taxon>Dendrobatidae</taxon>
        <taxon>Dendrobatinae</taxon>
        <taxon>Ranitomeya</taxon>
    </lineage>
</organism>
<dbReference type="InterPro" id="IPR011009">
    <property type="entry name" value="Kinase-like_dom_sf"/>
</dbReference>
<protein>
    <recommendedName>
        <fullName evidence="2">Protein kinase domain-containing protein</fullName>
    </recommendedName>
</protein>
<dbReference type="Gene3D" id="1.10.510.10">
    <property type="entry name" value="Transferase(Phosphotransferase) domain 1"/>
    <property type="match status" value="1"/>
</dbReference>
<comment type="caution">
    <text evidence="3">The sequence shown here is derived from an EMBL/GenBank/DDBJ whole genome shotgun (WGS) entry which is preliminary data.</text>
</comment>
<evidence type="ECO:0000259" key="2">
    <source>
        <dbReference type="PROSITE" id="PS50011"/>
    </source>
</evidence>
<dbReference type="SUPFAM" id="SSF56112">
    <property type="entry name" value="Protein kinase-like (PK-like)"/>
    <property type="match status" value="1"/>
</dbReference>
<feature type="region of interest" description="Disordered" evidence="1">
    <location>
        <begin position="37"/>
        <end position="153"/>
    </location>
</feature>
<feature type="domain" description="Protein kinase" evidence="2">
    <location>
        <begin position="163"/>
        <end position="449"/>
    </location>
</feature>
<dbReference type="InterPro" id="IPR008266">
    <property type="entry name" value="Tyr_kinase_AS"/>
</dbReference>
<dbReference type="Proteomes" id="UP001176940">
    <property type="component" value="Unassembled WGS sequence"/>
</dbReference>
<name>A0ABN9LKD0_9NEOB</name>
<evidence type="ECO:0000256" key="1">
    <source>
        <dbReference type="SAM" id="MobiDB-lite"/>
    </source>
</evidence>
<dbReference type="Pfam" id="PF00069">
    <property type="entry name" value="Pkinase"/>
    <property type="match status" value="1"/>
</dbReference>
<keyword evidence="4" id="KW-1185">Reference proteome</keyword>
<reference evidence="3" key="1">
    <citation type="submission" date="2023-07" db="EMBL/GenBank/DDBJ databases">
        <authorList>
            <person name="Stuckert A."/>
        </authorList>
    </citation>
    <scope>NUCLEOTIDE SEQUENCE</scope>
</reference>
<dbReference type="PROSITE" id="PS50011">
    <property type="entry name" value="PROTEIN_KINASE_DOM"/>
    <property type="match status" value="1"/>
</dbReference>